<dbReference type="InterPro" id="IPR045093">
    <property type="entry name" value="Cullin"/>
</dbReference>
<dbReference type="InParanoid" id="A0A1D6H9E6"/>
<dbReference type="PROSITE" id="PS50069">
    <property type="entry name" value="CULLIN_2"/>
    <property type="match status" value="1"/>
</dbReference>
<dbReference type="InterPro" id="IPR059120">
    <property type="entry name" value="Cullin-like_AB"/>
</dbReference>
<proteinExistence type="inferred from homology"/>
<dbReference type="GO" id="GO:0031625">
    <property type="term" value="F:ubiquitin protein ligase binding"/>
    <property type="evidence" value="ECO:0007669"/>
    <property type="project" value="InterPro"/>
</dbReference>
<dbReference type="InterPro" id="IPR016158">
    <property type="entry name" value="Cullin_homology"/>
</dbReference>
<comment type="similarity">
    <text evidence="1">Belongs to the cullin family.</text>
</comment>
<dbReference type="EMBL" id="CM000781">
    <property type="protein sequence ID" value="AQK71335.1"/>
    <property type="molecule type" value="Genomic_DNA"/>
</dbReference>
<organism evidence="3">
    <name type="scientific">Zea mays</name>
    <name type="common">Maize</name>
    <dbReference type="NCBI Taxonomy" id="4577"/>
    <lineage>
        <taxon>Eukaryota</taxon>
        <taxon>Viridiplantae</taxon>
        <taxon>Streptophyta</taxon>
        <taxon>Embryophyta</taxon>
        <taxon>Tracheophyta</taxon>
        <taxon>Spermatophyta</taxon>
        <taxon>Magnoliopsida</taxon>
        <taxon>Liliopsida</taxon>
        <taxon>Poales</taxon>
        <taxon>Poaceae</taxon>
        <taxon>PACMAD clade</taxon>
        <taxon>Panicoideae</taxon>
        <taxon>Andropogonodae</taxon>
        <taxon>Andropogoneae</taxon>
        <taxon>Tripsacinae</taxon>
        <taxon>Zea</taxon>
    </lineage>
</organism>
<dbReference type="PANTHER" id="PTHR11932">
    <property type="entry name" value="CULLIN"/>
    <property type="match status" value="1"/>
</dbReference>
<gene>
    <name evidence="3" type="ORF">ZEAMMB73_Zm00001d016638</name>
</gene>
<evidence type="ECO:0000256" key="1">
    <source>
        <dbReference type="PROSITE-ProRule" id="PRU00330"/>
    </source>
</evidence>
<dbReference type="SUPFAM" id="SSF75632">
    <property type="entry name" value="Cullin homology domain"/>
    <property type="match status" value="1"/>
</dbReference>
<dbReference type="GO" id="GO:0006511">
    <property type="term" value="P:ubiquitin-dependent protein catabolic process"/>
    <property type="evidence" value="ECO:0007669"/>
    <property type="project" value="InterPro"/>
</dbReference>
<reference evidence="3" key="1">
    <citation type="submission" date="2015-12" db="EMBL/GenBank/DDBJ databases">
        <title>Update maize B73 reference genome by single molecule sequencing technologies.</title>
        <authorList>
            <consortium name="Maize Genome Sequencing Project"/>
            <person name="Ware D."/>
        </authorList>
    </citation>
    <scope>NUCLEOTIDE SEQUENCE</scope>
    <source>
        <tissue evidence="3">Seedling</tissue>
    </source>
</reference>
<name>A0A1D6H9E6_MAIZE</name>
<protein>
    <recommendedName>
        <fullName evidence="2">Cullin family profile domain-containing protein</fullName>
    </recommendedName>
</protein>
<sequence length="230" mass="26254">MTTNLFHHLRGKDVFEAFYKKDLAKRLLLFNVAEFFWNIVSSKQTLLKAKRNLECHCFRVFSCCLMTQKLSFLDIKNYTGIEDKELRQAPQSLACGKVQVLQKIPQGRDVEGKDEVVFNDDFSAPLYRIKLIYVLMGKCNSNERDGDERVDMFCIYSNLASYSCQMEPAISILRSHLDVGTLLVIAFEVVFLCVSEIALHVFSSYEDDARQKLAPCPKCVSEHCSANAIP</sequence>
<dbReference type="Pfam" id="PF26557">
    <property type="entry name" value="Cullin_AB"/>
    <property type="match status" value="1"/>
</dbReference>
<dbReference type="STRING" id="4577.A0A1D6H9E6"/>
<accession>A0A1D6H9E6</accession>
<dbReference type="FunFam" id="3.30.230.130:FF:000039">
    <property type="entry name" value="Os03g0786800 protein"/>
    <property type="match status" value="1"/>
</dbReference>
<feature type="domain" description="Cullin family profile" evidence="2">
    <location>
        <begin position="1"/>
        <end position="28"/>
    </location>
</feature>
<dbReference type="AlphaFoldDB" id="A0A1D6H9E6"/>
<evidence type="ECO:0000313" key="3">
    <source>
        <dbReference type="EMBL" id="AQK71335.1"/>
    </source>
</evidence>
<dbReference type="InterPro" id="IPR036317">
    <property type="entry name" value="Cullin_homology_sf"/>
</dbReference>
<dbReference type="Gene3D" id="3.30.230.130">
    <property type="entry name" value="Cullin, Chain C, Domain 2"/>
    <property type="match status" value="1"/>
</dbReference>
<evidence type="ECO:0000259" key="2">
    <source>
        <dbReference type="PROSITE" id="PS50069"/>
    </source>
</evidence>